<organism evidence="4 5">
    <name type="scientific">Dyella kyungheensis</name>
    <dbReference type="NCBI Taxonomy" id="1242174"/>
    <lineage>
        <taxon>Bacteria</taxon>
        <taxon>Pseudomonadati</taxon>
        <taxon>Pseudomonadota</taxon>
        <taxon>Gammaproteobacteria</taxon>
        <taxon>Lysobacterales</taxon>
        <taxon>Rhodanobacteraceae</taxon>
        <taxon>Dyella</taxon>
    </lineage>
</organism>
<proteinExistence type="predicted"/>
<dbReference type="PROSITE" id="PS00622">
    <property type="entry name" value="HTH_LUXR_1"/>
    <property type="match status" value="1"/>
</dbReference>
<comment type="caution">
    <text evidence="4">The sequence shown here is derived from an EMBL/GenBank/DDBJ whole genome shotgun (WGS) entry which is preliminary data.</text>
</comment>
<gene>
    <name evidence="4" type="ORF">ISP20_06860</name>
</gene>
<dbReference type="Proteomes" id="UP001430065">
    <property type="component" value="Unassembled WGS sequence"/>
</dbReference>
<dbReference type="PRINTS" id="PR00038">
    <property type="entry name" value="HTHLUXR"/>
</dbReference>
<dbReference type="InterPro" id="IPR027417">
    <property type="entry name" value="P-loop_NTPase"/>
</dbReference>
<reference evidence="4 5" key="1">
    <citation type="submission" date="2020-10" db="EMBL/GenBank/DDBJ databases">
        <title>Phylogeny of dyella-like bacteria.</title>
        <authorList>
            <person name="Fu J."/>
        </authorList>
    </citation>
    <scope>NUCLEOTIDE SEQUENCE [LARGE SCALE GENOMIC DNA]</scope>
    <source>
        <strain evidence="4 5">THG-B117</strain>
    </source>
</reference>
<dbReference type="PANTHER" id="PTHR16305:SF35">
    <property type="entry name" value="TRANSCRIPTIONAL ACTIVATOR DOMAIN"/>
    <property type="match status" value="1"/>
</dbReference>
<dbReference type="RefSeq" id="WP_204635315.1">
    <property type="nucleotide sequence ID" value="NZ_JADIKC010000003.1"/>
</dbReference>
<evidence type="ECO:0000313" key="4">
    <source>
        <dbReference type="EMBL" id="MBM7120880.1"/>
    </source>
</evidence>
<evidence type="ECO:0000313" key="5">
    <source>
        <dbReference type="Proteomes" id="UP001430065"/>
    </source>
</evidence>
<evidence type="ECO:0000256" key="2">
    <source>
        <dbReference type="ARBA" id="ARBA00022840"/>
    </source>
</evidence>
<accession>A0ABS2JRK7</accession>
<keyword evidence="2" id="KW-0067">ATP-binding</keyword>
<dbReference type="SUPFAM" id="SSF48452">
    <property type="entry name" value="TPR-like"/>
    <property type="match status" value="1"/>
</dbReference>
<evidence type="ECO:0000256" key="1">
    <source>
        <dbReference type="ARBA" id="ARBA00022741"/>
    </source>
</evidence>
<name>A0ABS2JRK7_9GAMM</name>
<protein>
    <submittedName>
        <fullName evidence="4">AAA family ATPase</fullName>
    </submittedName>
</protein>
<dbReference type="InterPro" id="IPR016032">
    <property type="entry name" value="Sig_transdc_resp-reg_C-effctor"/>
</dbReference>
<evidence type="ECO:0000259" key="3">
    <source>
        <dbReference type="PROSITE" id="PS50043"/>
    </source>
</evidence>
<feature type="domain" description="HTH luxR-type" evidence="3">
    <location>
        <begin position="791"/>
        <end position="856"/>
    </location>
</feature>
<dbReference type="EMBL" id="JADIKC010000003">
    <property type="protein sequence ID" value="MBM7120880.1"/>
    <property type="molecule type" value="Genomic_DNA"/>
</dbReference>
<dbReference type="Gene3D" id="1.10.10.10">
    <property type="entry name" value="Winged helix-like DNA-binding domain superfamily/Winged helix DNA-binding domain"/>
    <property type="match status" value="1"/>
</dbReference>
<dbReference type="Gene3D" id="3.40.50.300">
    <property type="entry name" value="P-loop containing nucleotide triphosphate hydrolases"/>
    <property type="match status" value="1"/>
</dbReference>
<dbReference type="Pfam" id="PF00196">
    <property type="entry name" value="GerE"/>
    <property type="match status" value="1"/>
</dbReference>
<dbReference type="InterPro" id="IPR041664">
    <property type="entry name" value="AAA_16"/>
</dbReference>
<keyword evidence="1" id="KW-0547">Nucleotide-binding</keyword>
<dbReference type="InterPro" id="IPR036388">
    <property type="entry name" value="WH-like_DNA-bd_sf"/>
</dbReference>
<dbReference type="Pfam" id="PF13191">
    <property type="entry name" value="AAA_16"/>
    <property type="match status" value="1"/>
</dbReference>
<dbReference type="CDD" id="cd06170">
    <property type="entry name" value="LuxR_C_like"/>
    <property type="match status" value="1"/>
</dbReference>
<dbReference type="SUPFAM" id="SSF52540">
    <property type="entry name" value="P-loop containing nucleoside triphosphate hydrolases"/>
    <property type="match status" value="1"/>
</dbReference>
<dbReference type="SUPFAM" id="SSF46894">
    <property type="entry name" value="C-terminal effector domain of the bipartite response regulators"/>
    <property type="match status" value="1"/>
</dbReference>
<sequence length="861" mass="93404">MELVERDYALQRLRDARDLAQQGTGRTALVYGEAGIGKTSLVRCLAAGHDSGRVLIGGCEALFSPRPLGPFYDIADAFTSRTRSLLGREGRRAELFAALLTDLQELDGTTLLVLEDLHWADAATLDLVKYLARRIERVRALLVLTYRDDELDAKHPLRLLCGDLPSDAAVRVPLLPLSETAVADLAQRTGRSSEGLFAATGGNPFFVTEALSAEGLPASVRDAVLARAGRQTPAVRELLDLAAIVPARIDVSLVHALLAPSDEVVAAALASGLLFAQSGTYAYRHELARISMEQALPSPVAAALHARLLCHLESLGENVPMAWLVHHAAGAGDCASVMKYAPKAAADAAAHGAHCDSAWLYGRALAHAGGLPDDARAELLERHAYQCYLTSQIDSAIASSQTALALWRKLGDKRQEGHMLRWLSRLHWFVGRNSDADVYGNLAVQLLESIHADDELAWALSNRAQMHMLAGRTTEAVTWGTRAIEMAEKQGNTEVLAHALNNVGTARCVRYHADGKDMLKRSLEISIANGYGEHVARAYANLTSSAVTTRDYPEAQWYISQAAAYFAERDLDSWSQYVVAYQTRLDFEQGRWDAAGQLASHLLTRGDVTPVARIPALNVLARIRLRRGDPGGAELLDEVTELACATGELQRLAPVASARAEAAWLRGQDGEDDPVVSRTCLLAEQLHDPRALGELLFWRRWMGLEASETAEIEHAYALQRDGQWQDAALAWQSIGCPYERALALMEGDEHAIGEALATLSALQASATIRRCRESLHRNGVRGMARSPRASTVANPAGLTLRELQILSLLTQGLSNTEIADRLARSEKTVEHHVSAVLRKLDARSRGEAVAAAGRLGLGSTH</sequence>
<dbReference type="InterPro" id="IPR000792">
    <property type="entry name" value="Tscrpt_reg_LuxR_C"/>
</dbReference>
<dbReference type="PROSITE" id="PS50043">
    <property type="entry name" value="HTH_LUXR_2"/>
    <property type="match status" value="1"/>
</dbReference>
<dbReference type="PANTHER" id="PTHR16305">
    <property type="entry name" value="TESTICULAR SOLUBLE ADENYLYL CYCLASE"/>
    <property type="match status" value="1"/>
</dbReference>
<dbReference type="Gene3D" id="1.25.40.10">
    <property type="entry name" value="Tetratricopeptide repeat domain"/>
    <property type="match status" value="1"/>
</dbReference>
<dbReference type="InterPro" id="IPR011990">
    <property type="entry name" value="TPR-like_helical_dom_sf"/>
</dbReference>
<keyword evidence="5" id="KW-1185">Reference proteome</keyword>
<dbReference type="SMART" id="SM00421">
    <property type="entry name" value="HTH_LUXR"/>
    <property type="match status" value="1"/>
</dbReference>